<proteinExistence type="predicted"/>
<dbReference type="EMBL" id="MFGX01000118">
    <property type="protein sequence ID" value="OGF53109.1"/>
    <property type="molecule type" value="Genomic_DNA"/>
</dbReference>
<dbReference type="AlphaFoldDB" id="A0A1F5UPR3"/>
<dbReference type="InterPro" id="IPR024705">
    <property type="entry name" value="Ssp411"/>
</dbReference>
<dbReference type="Proteomes" id="UP000179157">
    <property type="component" value="Unassembled WGS sequence"/>
</dbReference>
<gene>
    <name evidence="1" type="ORF">A2Z21_05790</name>
</gene>
<protein>
    <recommendedName>
        <fullName evidence="3">Thioredoxin domain-containing protein</fullName>
    </recommendedName>
</protein>
<evidence type="ECO:0000313" key="2">
    <source>
        <dbReference type="Proteomes" id="UP000179157"/>
    </source>
</evidence>
<reference evidence="1 2" key="1">
    <citation type="journal article" date="2016" name="Nat. Commun.">
        <title>Thousands of microbial genomes shed light on interconnected biogeochemical processes in an aquifer system.</title>
        <authorList>
            <person name="Anantharaman K."/>
            <person name="Brown C.T."/>
            <person name="Hug L.A."/>
            <person name="Sharon I."/>
            <person name="Castelle C.J."/>
            <person name="Probst A.J."/>
            <person name="Thomas B.C."/>
            <person name="Singh A."/>
            <person name="Wilkins M.J."/>
            <person name="Karaoz U."/>
            <person name="Brodie E.L."/>
            <person name="Williams K.H."/>
            <person name="Hubbard S.S."/>
            <person name="Banfield J.F."/>
        </authorList>
    </citation>
    <scope>NUCLEOTIDE SEQUENCE [LARGE SCALE GENOMIC DNA]</scope>
    <source>
        <strain evidence="2">RBG_16_55_9</strain>
    </source>
</reference>
<dbReference type="PANTHER" id="PTHR42899:SF1">
    <property type="entry name" value="SPERMATOGENESIS-ASSOCIATED PROTEIN 20"/>
    <property type="match status" value="1"/>
</dbReference>
<accession>A0A1F5UPR3</accession>
<sequence length="101" mass="11156">MLAALDFALGPSHEIVIVGNTKAKGAQEMLRALRRTFIPNKVVLFRPSGEKSPKIARLAKFTRGLHSLEGKATAYVCQNHQCQLPTTDAQKMLELLKPTSR</sequence>
<dbReference type="STRING" id="1817864.A2Z21_05790"/>
<name>A0A1F5UPR3_FRAXR</name>
<evidence type="ECO:0000313" key="1">
    <source>
        <dbReference type="EMBL" id="OGF53109.1"/>
    </source>
</evidence>
<evidence type="ECO:0008006" key="3">
    <source>
        <dbReference type="Google" id="ProtNLM"/>
    </source>
</evidence>
<comment type="caution">
    <text evidence="1">The sequence shown here is derived from an EMBL/GenBank/DDBJ whole genome shotgun (WGS) entry which is preliminary data.</text>
</comment>
<dbReference type="PANTHER" id="PTHR42899">
    <property type="entry name" value="SPERMATOGENESIS-ASSOCIATED PROTEIN 20"/>
    <property type="match status" value="1"/>
</dbReference>
<organism evidence="1 2">
    <name type="scientific">Fraserbacteria sp. (strain RBG_16_55_9)</name>
    <dbReference type="NCBI Taxonomy" id="1817864"/>
    <lineage>
        <taxon>Bacteria</taxon>
        <taxon>Candidatus Fraseribacteriota</taxon>
    </lineage>
</organism>